<gene>
    <name evidence="1" type="ORF">F5144DRAFT_613373</name>
</gene>
<dbReference type="EMBL" id="JAGIZQ010000005">
    <property type="protein sequence ID" value="KAH6627504.1"/>
    <property type="molecule type" value="Genomic_DNA"/>
</dbReference>
<accession>A0ACB7P0Y4</accession>
<keyword evidence="2" id="KW-1185">Reference proteome</keyword>
<reference evidence="1 2" key="1">
    <citation type="journal article" date="2021" name="Nat. Commun.">
        <title>Genetic determinants of endophytism in the Arabidopsis root mycobiome.</title>
        <authorList>
            <person name="Mesny F."/>
            <person name="Miyauchi S."/>
            <person name="Thiergart T."/>
            <person name="Pickel B."/>
            <person name="Atanasova L."/>
            <person name="Karlsson M."/>
            <person name="Huettel B."/>
            <person name="Barry K.W."/>
            <person name="Haridas S."/>
            <person name="Chen C."/>
            <person name="Bauer D."/>
            <person name="Andreopoulos W."/>
            <person name="Pangilinan J."/>
            <person name="LaButti K."/>
            <person name="Riley R."/>
            <person name="Lipzen A."/>
            <person name="Clum A."/>
            <person name="Drula E."/>
            <person name="Henrissat B."/>
            <person name="Kohler A."/>
            <person name="Grigoriev I.V."/>
            <person name="Martin F.M."/>
            <person name="Hacquard S."/>
        </authorList>
    </citation>
    <scope>NUCLEOTIDE SEQUENCE [LARGE SCALE GENOMIC DNA]</scope>
    <source>
        <strain evidence="1 2">MPI-SDFR-AT-0079</strain>
    </source>
</reference>
<evidence type="ECO:0000313" key="2">
    <source>
        <dbReference type="Proteomes" id="UP000724584"/>
    </source>
</evidence>
<evidence type="ECO:0000313" key="1">
    <source>
        <dbReference type="EMBL" id="KAH6627504.1"/>
    </source>
</evidence>
<dbReference type="Proteomes" id="UP000724584">
    <property type="component" value="Unassembled WGS sequence"/>
</dbReference>
<proteinExistence type="predicted"/>
<name>A0ACB7P0Y4_9PEZI</name>
<comment type="caution">
    <text evidence="1">The sequence shown here is derived from an EMBL/GenBank/DDBJ whole genome shotgun (WGS) entry which is preliminary data.</text>
</comment>
<sequence length="167" mass="17803">MALKESDNSGSSPETWGAWIDLLLEDRGGWVSLLFAAGKGYKEVVRYLLDKGAAVDVADGNGQTSLSLAALAGHEAVVKQLLDKGAAVDVADVRGQTPLLHAASKAVVQQLLNNGADMEKADLEGLTPLHEKDFCNLALDFLHFTKKLKMMLGDDVDNPSESAVVAW</sequence>
<organism evidence="1 2">
    <name type="scientific">Chaetomium tenue</name>
    <dbReference type="NCBI Taxonomy" id="1854479"/>
    <lineage>
        <taxon>Eukaryota</taxon>
        <taxon>Fungi</taxon>
        <taxon>Dikarya</taxon>
        <taxon>Ascomycota</taxon>
        <taxon>Pezizomycotina</taxon>
        <taxon>Sordariomycetes</taxon>
        <taxon>Sordariomycetidae</taxon>
        <taxon>Sordariales</taxon>
        <taxon>Chaetomiaceae</taxon>
        <taxon>Chaetomium</taxon>
    </lineage>
</organism>
<protein>
    <submittedName>
        <fullName evidence="1">Ankyrin repeat-containing domain protein</fullName>
    </submittedName>
</protein>